<protein>
    <submittedName>
        <fullName evidence="2">Uncharacterized protein</fullName>
    </submittedName>
</protein>
<organism evidence="2 3">
    <name type="scientific">Aliivibrio sifiae</name>
    <dbReference type="NCBI Taxonomy" id="566293"/>
    <lineage>
        <taxon>Bacteria</taxon>
        <taxon>Pseudomonadati</taxon>
        <taxon>Pseudomonadota</taxon>
        <taxon>Gammaproteobacteria</taxon>
        <taxon>Vibrionales</taxon>
        <taxon>Vibrionaceae</taxon>
        <taxon>Aliivibrio</taxon>
    </lineage>
</organism>
<feature type="signal peptide" evidence="1">
    <location>
        <begin position="1"/>
        <end position="18"/>
    </location>
</feature>
<name>A0A2S7XDA9_9GAMM</name>
<dbReference type="RefSeq" id="WP_105054648.1">
    <property type="nucleotide sequence ID" value="NZ_CAWNRT010000001.1"/>
</dbReference>
<evidence type="ECO:0000313" key="3">
    <source>
        <dbReference type="Proteomes" id="UP000239263"/>
    </source>
</evidence>
<proteinExistence type="predicted"/>
<dbReference type="AlphaFoldDB" id="A0A2S7XDA9"/>
<accession>A0A2S7XDA9</accession>
<dbReference type="Proteomes" id="UP000239263">
    <property type="component" value="Unassembled WGS sequence"/>
</dbReference>
<comment type="caution">
    <text evidence="2">The sequence shown here is derived from an EMBL/GenBank/DDBJ whole genome shotgun (WGS) entry which is preliminary data.</text>
</comment>
<feature type="chain" id="PRO_5015772539" evidence="1">
    <location>
        <begin position="19"/>
        <end position="147"/>
    </location>
</feature>
<gene>
    <name evidence="2" type="ORF">BTO22_05695</name>
</gene>
<keyword evidence="1" id="KW-0732">Signal</keyword>
<reference evidence="2 3" key="1">
    <citation type="submission" date="2016-12" db="EMBL/GenBank/DDBJ databases">
        <title>Diversity of luminous bacteria.</title>
        <authorList>
            <person name="Yoshizawa S."/>
            <person name="Kogure K."/>
        </authorList>
    </citation>
    <scope>NUCLEOTIDE SEQUENCE [LARGE SCALE GENOMIC DNA]</scope>
    <source>
        <strain evidence="2 3">ATCC 33715</strain>
    </source>
</reference>
<dbReference type="EMBL" id="MSCO01000001">
    <property type="protein sequence ID" value="PQJ89105.1"/>
    <property type="molecule type" value="Genomic_DNA"/>
</dbReference>
<evidence type="ECO:0000256" key="1">
    <source>
        <dbReference type="SAM" id="SignalP"/>
    </source>
</evidence>
<evidence type="ECO:0000313" key="2">
    <source>
        <dbReference type="EMBL" id="PQJ89105.1"/>
    </source>
</evidence>
<dbReference type="OrthoDB" id="5895965at2"/>
<sequence length="147" mass="16472">MRKLLLALLVTTSFSTVAQTDGFSIKYKNIDTHYGTKTKLFVTSHFDDVVINKVEVNRGNCPLAWPKTPTVKVKKDKYSQSDDLLNNLSNPDYNPNKSNVKAQGTTWHPYEPVRLAFGQTTGYVATSVCNVIEITISSSEGDYRFTD</sequence>